<name>C4L4D8_EXISA</name>
<dbReference type="CDD" id="cd17926">
    <property type="entry name" value="DEXHc_RE"/>
    <property type="match status" value="1"/>
</dbReference>
<dbReference type="PROSITE" id="PS51192">
    <property type="entry name" value="HELICASE_ATP_BIND_1"/>
    <property type="match status" value="1"/>
</dbReference>
<feature type="domain" description="Helicase ATP-binding" evidence="5">
    <location>
        <begin position="25"/>
        <end position="193"/>
    </location>
</feature>
<dbReference type="Gene3D" id="3.40.50.300">
    <property type="entry name" value="P-loop containing nucleotide triphosphate hydrolases"/>
    <property type="match status" value="2"/>
</dbReference>
<dbReference type="PANTHER" id="PTHR11274:SF0">
    <property type="entry name" value="GENERAL TRANSCRIPTION AND DNA REPAIR FACTOR IIH HELICASE SUBUNIT XPB"/>
    <property type="match status" value="1"/>
</dbReference>
<dbReference type="InterPro" id="IPR027417">
    <property type="entry name" value="P-loop_NTPase"/>
</dbReference>
<dbReference type="GO" id="GO:0004386">
    <property type="term" value="F:helicase activity"/>
    <property type="evidence" value="ECO:0007669"/>
    <property type="project" value="UniProtKB-KW"/>
</dbReference>
<dbReference type="PANTHER" id="PTHR11274">
    <property type="entry name" value="RAD25/XP-B DNA REPAIR HELICASE"/>
    <property type="match status" value="1"/>
</dbReference>
<dbReference type="GO" id="GO:0005524">
    <property type="term" value="F:ATP binding"/>
    <property type="evidence" value="ECO:0007669"/>
    <property type="project" value="UniProtKB-KW"/>
</dbReference>
<evidence type="ECO:0000259" key="5">
    <source>
        <dbReference type="PROSITE" id="PS51192"/>
    </source>
</evidence>
<dbReference type="Proteomes" id="UP000000716">
    <property type="component" value="Chromosome"/>
</dbReference>
<dbReference type="GO" id="GO:0003677">
    <property type="term" value="F:DNA binding"/>
    <property type="evidence" value="ECO:0007669"/>
    <property type="project" value="InterPro"/>
</dbReference>
<sequence>MDSRILFPSLPKWFTPRDYQLEAIQKWSENDYRGLLEMATGTGKTLTALTAITKRYEETNRLAIIILCPYQHLVDQWAKDAESFGMNPVLCYGSKSQWTSILSGKITQYNFKIQNFMCVITTNSTFKNANFQAQLNRITDGGMIVADEAHNLGTKQSLQSLPTAFKNRLALSATPIRHHDGSGTEQLLNYFGGSIYKFTLEEAIKKGFLTKYYYYPHLVSLTEDELEIYHELTNKISKLVNLSDQQSIESTGSTTGLLEMLLIKRARLINSAQQKDILLKKQLSMQETLDHTIVYCGDHSIEDQRHVDHITQFLNEDLNISAKTFTSTESKELRQILLKEFSENAIQALVAIRCLDEGVDVPSAETAYILASTTNPKEFIQRRGRILRKHPGKEYAYIHDYIVIPRPLTEIDLLTDKEFNIERRLLMNELKRVNEFASISENHYQALQVLNPIKEAFNLVDL</sequence>
<dbReference type="InterPro" id="IPR050615">
    <property type="entry name" value="ATP-dep_DNA_Helicase"/>
</dbReference>
<dbReference type="InterPro" id="IPR014001">
    <property type="entry name" value="Helicase_ATP-bd"/>
</dbReference>
<dbReference type="KEGG" id="eat:EAT1b_2583"/>
<dbReference type="SMART" id="SM00487">
    <property type="entry name" value="DEXDc"/>
    <property type="match status" value="1"/>
</dbReference>
<accession>C4L4D8</accession>
<evidence type="ECO:0000256" key="4">
    <source>
        <dbReference type="ARBA" id="ARBA00022840"/>
    </source>
</evidence>
<dbReference type="PROSITE" id="PS51194">
    <property type="entry name" value="HELICASE_CTER"/>
    <property type="match status" value="1"/>
</dbReference>
<dbReference type="Pfam" id="PF00271">
    <property type="entry name" value="Helicase_C"/>
    <property type="match status" value="1"/>
</dbReference>
<dbReference type="EMBL" id="CP001615">
    <property type="protein sequence ID" value="ACQ71501.1"/>
    <property type="molecule type" value="Genomic_DNA"/>
</dbReference>
<keyword evidence="1" id="KW-0547">Nucleotide-binding</keyword>
<dbReference type="STRING" id="360911.EAT1b_2583"/>
<keyword evidence="4" id="KW-0067">ATP-binding</keyword>
<dbReference type="GO" id="GO:0016787">
    <property type="term" value="F:hydrolase activity"/>
    <property type="evidence" value="ECO:0007669"/>
    <property type="project" value="UniProtKB-KW"/>
</dbReference>
<dbReference type="NCBIfam" id="TIGR04095">
    <property type="entry name" value="dnd_restrict_1"/>
    <property type="match status" value="1"/>
</dbReference>
<reference evidence="7 8" key="1">
    <citation type="journal article" date="2011" name="J. Bacteriol.">
        <title>Complete genome sequence of the Thermophilic Bacterium Exiguobacterium sp. AT1b.</title>
        <authorList>
            <person name="Vishnivetskaya T.A."/>
            <person name="Lucas S."/>
            <person name="Copeland A."/>
            <person name="Lapidus A."/>
            <person name="Glavina Del Rio T."/>
            <person name="Dalin E."/>
            <person name="Tice H."/>
            <person name="Bruce D.C."/>
            <person name="Goodwin L.A."/>
            <person name="Pitluck S."/>
            <person name="Saunders E."/>
            <person name="Brettin T."/>
            <person name="Detter C."/>
            <person name="Han C."/>
            <person name="Larimer F."/>
            <person name="Land M.L."/>
            <person name="Hauser L.J."/>
            <person name="Kyrpides N.C."/>
            <person name="Ovchinnikova G."/>
            <person name="Kathariou S."/>
            <person name="Ramaley R.F."/>
            <person name="Rodrigues D.F."/>
            <person name="Hendrix C."/>
            <person name="Richardson P."/>
            <person name="Tiedje J.M."/>
        </authorList>
    </citation>
    <scope>NUCLEOTIDE SEQUENCE [LARGE SCALE GENOMIC DNA]</scope>
    <source>
        <strain evidence="8">ATCC BAA-1283 / AT1b</strain>
    </source>
</reference>
<dbReference type="HOGENOM" id="CLU_024175_0_0_9"/>
<keyword evidence="3" id="KW-0347">Helicase</keyword>
<dbReference type="InterPro" id="IPR024012">
    <property type="entry name" value="Dnd_restrict_put"/>
</dbReference>
<evidence type="ECO:0000256" key="2">
    <source>
        <dbReference type="ARBA" id="ARBA00022801"/>
    </source>
</evidence>
<dbReference type="AlphaFoldDB" id="C4L4D8"/>
<dbReference type="InterPro" id="IPR001650">
    <property type="entry name" value="Helicase_C-like"/>
</dbReference>
<evidence type="ECO:0000313" key="8">
    <source>
        <dbReference type="Proteomes" id="UP000000716"/>
    </source>
</evidence>
<evidence type="ECO:0000259" key="6">
    <source>
        <dbReference type="PROSITE" id="PS51194"/>
    </source>
</evidence>
<dbReference type="RefSeq" id="WP_015881060.1">
    <property type="nucleotide sequence ID" value="NC_012673.1"/>
</dbReference>
<dbReference type="Pfam" id="PF04851">
    <property type="entry name" value="ResIII"/>
    <property type="match status" value="1"/>
</dbReference>
<dbReference type="eggNOG" id="COG1061">
    <property type="taxonomic scope" value="Bacteria"/>
</dbReference>
<dbReference type="InterPro" id="IPR006935">
    <property type="entry name" value="Helicase/UvrB_N"/>
</dbReference>
<dbReference type="OrthoDB" id="9758243at2"/>
<evidence type="ECO:0000313" key="7">
    <source>
        <dbReference type="EMBL" id="ACQ71501.1"/>
    </source>
</evidence>
<gene>
    <name evidence="7" type="ordered locus">EAT1b_2583</name>
</gene>
<dbReference type="SMART" id="SM00490">
    <property type="entry name" value="HELICc"/>
    <property type="match status" value="1"/>
</dbReference>
<organism evidence="7 8">
    <name type="scientific">Exiguobacterium sp. (strain ATCC BAA-1283 / AT1b)</name>
    <dbReference type="NCBI Taxonomy" id="360911"/>
    <lineage>
        <taxon>Bacteria</taxon>
        <taxon>Bacillati</taxon>
        <taxon>Bacillota</taxon>
        <taxon>Bacilli</taxon>
        <taxon>Bacillales</taxon>
        <taxon>Bacillales Family XII. Incertae Sedis</taxon>
        <taxon>Exiguobacterium</taxon>
    </lineage>
</organism>
<feature type="domain" description="Helicase C-terminal" evidence="6">
    <location>
        <begin position="271"/>
        <end position="427"/>
    </location>
</feature>
<protein>
    <submittedName>
        <fullName evidence="7">Type III restriction protein res subunit</fullName>
    </submittedName>
</protein>
<dbReference type="SUPFAM" id="SSF52540">
    <property type="entry name" value="P-loop containing nucleoside triphosphate hydrolases"/>
    <property type="match status" value="2"/>
</dbReference>
<evidence type="ECO:0000256" key="1">
    <source>
        <dbReference type="ARBA" id="ARBA00022741"/>
    </source>
</evidence>
<evidence type="ECO:0000256" key="3">
    <source>
        <dbReference type="ARBA" id="ARBA00022806"/>
    </source>
</evidence>
<keyword evidence="2" id="KW-0378">Hydrolase</keyword>
<proteinExistence type="predicted"/>
<keyword evidence="8" id="KW-1185">Reference proteome</keyword>